<proteinExistence type="predicted"/>
<reference evidence="1 2" key="1">
    <citation type="submission" date="2021-06" db="EMBL/GenBank/DDBJ databases">
        <title>Caerostris darwini draft genome.</title>
        <authorList>
            <person name="Kono N."/>
            <person name="Arakawa K."/>
        </authorList>
    </citation>
    <scope>NUCLEOTIDE SEQUENCE [LARGE SCALE GENOMIC DNA]</scope>
</reference>
<evidence type="ECO:0000313" key="1">
    <source>
        <dbReference type="EMBL" id="GIY70433.1"/>
    </source>
</evidence>
<keyword evidence="2" id="KW-1185">Reference proteome</keyword>
<protein>
    <submittedName>
        <fullName evidence="1">Uncharacterized protein</fullName>
    </submittedName>
</protein>
<sequence length="80" mass="9419">MTGIRKRKVQLEKFRKHNFLERFKKRISFGGGDLGLFIEISRNSFSQIVNSRVRNGHHLLLLQMMATTRRRKSRGCIGIF</sequence>
<name>A0AAV4VK05_9ARAC</name>
<comment type="caution">
    <text evidence="1">The sequence shown here is derived from an EMBL/GenBank/DDBJ whole genome shotgun (WGS) entry which is preliminary data.</text>
</comment>
<evidence type="ECO:0000313" key="2">
    <source>
        <dbReference type="Proteomes" id="UP001054837"/>
    </source>
</evidence>
<gene>
    <name evidence="1" type="ORF">CDAR_425501</name>
</gene>
<dbReference type="Proteomes" id="UP001054837">
    <property type="component" value="Unassembled WGS sequence"/>
</dbReference>
<accession>A0AAV4VK05</accession>
<organism evidence="1 2">
    <name type="scientific">Caerostris darwini</name>
    <dbReference type="NCBI Taxonomy" id="1538125"/>
    <lineage>
        <taxon>Eukaryota</taxon>
        <taxon>Metazoa</taxon>
        <taxon>Ecdysozoa</taxon>
        <taxon>Arthropoda</taxon>
        <taxon>Chelicerata</taxon>
        <taxon>Arachnida</taxon>
        <taxon>Araneae</taxon>
        <taxon>Araneomorphae</taxon>
        <taxon>Entelegynae</taxon>
        <taxon>Araneoidea</taxon>
        <taxon>Araneidae</taxon>
        <taxon>Caerostris</taxon>
    </lineage>
</organism>
<dbReference type="AlphaFoldDB" id="A0AAV4VK05"/>
<dbReference type="EMBL" id="BPLQ01013170">
    <property type="protein sequence ID" value="GIY70433.1"/>
    <property type="molecule type" value="Genomic_DNA"/>
</dbReference>